<dbReference type="EMBL" id="LUGH01000432">
    <property type="protein sequence ID" value="OBZ85114.1"/>
    <property type="molecule type" value="Genomic_DNA"/>
</dbReference>
<proteinExistence type="predicted"/>
<protein>
    <submittedName>
        <fullName evidence="1">Uncharacterized protein</fullName>
    </submittedName>
</protein>
<dbReference type="Proteomes" id="UP000093000">
    <property type="component" value="Unassembled WGS sequence"/>
</dbReference>
<gene>
    <name evidence="1" type="ORF">A0J61_06836</name>
</gene>
<name>A0A1C7NCN1_9FUNG</name>
<comment type="caution">
    <text evidence="1">The sequence shown here is derived from an EMBL/GenBank/DDBJ whole genome shotgun (WGS) entry which is preliminary data.</text>
</comment>
<dbReference type="InParanoid" id="A0A1C7NCN1"/>
<evidence type="ECO:0000313" key="2">
    <source>
        <dbReference type="Proteomes" id="UP000093000"/>
    </source>
</evidence>
<reference evidence="1 2" key="1">
    <citation type="submission" date="2016-03" db="EMBL/GenBank/DDBJ databases">
        <title>Choanephora cucurbitarum.</title>
        <authorList>
            <person name="Min B."/>
            <person name="Park H."/>
            <person name="Park J.-H."/>
            <person name="Shin H.-D."/>
            <person name="Choi I.-G."/>
        </authorList>
    </citation>
    <scope>NUCLEOTIDE SEQUENCE [LARGE SCALE GENOMIC DNA]</scope>
    <source>
        <strain evidence="1 2">KUS-F28377</strain>
    </source>
</reference>
<organism evidence="1 2">
    <name type="scientific">Choanephora cucurbitarum</name>
    <dbReference type="NCBI Taxonomy" id="101091"/>
    <lineage>
        <taxon>Eukaryota</taxon>
        <taxon>Fungi</taxon>
        <taxon>Fungi incertae sedis</taxon>
        <taxon>Mucoromycota</taxon>
        <taxon>Mucoromycotina</taxon>
        <taxon>Mucoromycetes</taxon>
        <taxon>Mucorales</taxon>
        <taxon>Mucorineae</taxon>
        <taxon>Choanephoraceae</taxon>
        <taxon>Choanephoroideae</taxon>
        <taxon>Choanephora</taxon>
    </lineage>
</organism>
<accession>A0A1C7NCN1</accession>
<evidence type="ECO:0000313" key="1">
    <source>
        <dbReference type="EMBL" id="OBZ85114.1"/>
    </source>
</evidence>
<dbReference type="OrthoDB" id="2443197at2759"/>
<dbReference type="STRING" id="101091.A0A1C7NCN1"/>
<sequence>MFELLETYSKDMEAVVLSNFLIEKKDQVILICFNRSLSSPKEIRKYISETFNACSKKLEKCFKNNKNSVDWVDLSNAVERFGSFKAISQAEHSKFVKEAKSYAAKSTKEDDLFAENSKYMSPLMLVNKIKVWRHTANYIDKLHLQDLLYYNILDFTSTNKDDGIHEVLGSFYQAEKEKHQHLYKPSRRVARLARDLLLQDDAQDKDDKSLKSRYKAAKHRLEELKKKVTVEEYDDAKTITKFVKIFGKLEGEKIRLYETSTNEVTYLFCFLRPIFLLMTEKERWLKFNWSEVTLQCKKNDENDILILSEGKATSPTKIDGILIDEESNVEVGLIEVSGPNWKVNTTHFFEDKKKIAKNLKQMYQSLISLKAEVSLTSRKCLKLYGFHCYCKQ</sequence>
<keyword evidence="2" id="KW-1185">Reference proteome</keyword>
<dbReference type="AlphaFoldDB" id="A0A1C7NCN1"/>